<dbReference type="KEGG" id="lum:CNR27_06765"/>
<organism evidence="1 2">
    <name type="scientific">Luteimonas chenhongjianii</name>
    <dbReference type="NCBI Taxonomy" id="2006110"/>
    <lineage>
        <taxon>Bacteria</taxon>
        <taxon>Pseudomonadati</taxon>
        <taxon>Pseudomonadota</taxon>
        <taxon>Gammaproteobacteria</taxon>
        <taxon>Lysobacterales</taxon>
        <taxon>Lysobacteraceae</taxon>
        <taxon>Luteimonas</taxon>
    </lineage>
</organism>
<dbReference type="PROSITE" id="PS51257">
    <property type="entry name" value="PROKAR_LIPOPROTEIN"/>
    <property type="match status" value="1"/>
</dbReference>
<accession>A0A290XDG7</accession>
<reference evidence="2" key="1">
    <citation type="submission" date="2017-09" db="EMBL/GenBank/DDBJ databases">
        <title>Luteimonas liuhanmingii sp.nov., isolated from the intestinal contents of Tibetan Plateau Pika in Yushu, Qinghai Province, China.</title>
        <authorList>
            <person name="Gui Z."/>
        </authorList>
    </citation>
    <scope>NUCLEOTIDE SEQUENCE [LARGE SCALE GENOMIC DNA]</scope>
    <source>
        <strain evidence="2">100111</strain>
    </source>
</reference>
<protein>
    <recommendedName>
        <fullName evidence="3">Beta-barrel assembly machine subunit BamC</fullName>
    </recommendedName>
</protein>
<gene>
    <name evidence="1" type="ORF">CNR27_06765</name>
</gene>
<name>A0A290XDG7_9GAMM</name>
<dbReference type="RefSeq" id="WP_096297502.1">
    <property type="nucleotide sequence ID" value="NZ_CP023406.1"/>
</dbReference>
<keyword evidence="2" id="KW-1185">Reference proteome</keyword>
<dbReference type="Proteomes" id="UP000218968">
    <property type="component" value="Chromosome"/>
</dbReference>
<sequence length="170" mass="17327">MRLPRSSMRYVAIAAVAVAVVGTSGCRWFKKDNALYAQSPETRPLEVPPDLDLPRADGAMALPGTPSSVTRSATGAAQANPNVSFAVPGQRDAVFAQVGQALAATDGVTVNSRSEALGTYDISYAGSQFLLRVASGQDGAVVSAVDARGVAAAGEAPTRLIASLRAALAP</sequence>
<proteinExistence type="predicted"/>
<dbReference type="EMBL" id="CP023406">
    <property type="protein sequence ID" value="ATD67180.1"/>
    <property type="molecule type" value="Genomic_DNA"/>
</dbReference>
<dbReference type="AlphaFoldDB" id="A0A290XDG7"/>
<evidence type="ECO:0000313" key="2">
    <source>
        <dbReference type="Proteomes" id="UP000218968"/>
    </source>
</evidence>
<dbReference type="OrthoDB" id="5966071at2"/>
<evidence type="ECO:0000313" key="1">
    <source>
        <dbReference type="EMBL" id="ATD67180.1"/>
    </source>
</evidence>
<evidence type="ECO:0008006" key="3">
    <source>
        <dbReference type="Google" id="ProtNLM"/>
    </source>
</evidence>